<organism evidence="1 2">
    <name type="scientific">Modicisalibacter xianhensis</name>
    <dbReference type="NCBI Taxonomy" id="442341"/>
    <lineage>
        <taxon>Bacteria</taxon>
        <taxon>Pseudomonadati</taxon>
        <taxon>Pseudomonadota</taxon>
        <taxon>Gammaproteobacteria</taxon>
        <taxon>Oceanospirillales</taxon>
        <taxon>Halomonadaceae</taxon>
        <taxon>Modicisalibacter</taxon>
    </lineage>
</organism>
<name>A0A4R8F9E4_9GAMM</name>
<dbReference type="EMBL" id="SOEC01000031">
    <property type="protein sequence ID" value="TDX22119.1"/>
    <property type="molecule type" value="Genomic_DNA"/>
</dbReference>
<dbReference type="Proteomes" id="UP000294489">
    <property type="component" value="Unassembled WGS sequence"/>
</dbReference>
<dbReference type="AlphaFoldDB" id="A0A4R8F9E4"/>
<protein>
    <recommendedName>
        <fullName evidence="3">Methyl-accepting chemotaxis protein</fullName>
    </recommendedName>
</protein>
<evidence type="ECO:0000313" key="1">
    <source>
        <dbReference type="EMBL" id="TDX22119.1"/>
    </source>
</evidence>
<proteinExistence type="predicted"/>
<comment type="caution">
    <text evidence="1">The sequence shown here is derived from an EMBL/GenBank/DDBJ whole genome shotgun (WGS) entry which is preliminary data.</text>
</comment>
<dbReference type="RefSeq" id="WP_134021224.1">
    <property type="nucleotide sequence ID" value="NZ_SOEC01000031.1"/>
</dbReference>
<sequence length="83" mass="8894">MTQMDSVTQQNASLVEQTGAASLEDQAKHLAELIATFRTAEKTTARQPSSVSASASKQALQVPVAKKAVAKVEKATTEEWSEF</sequence>
<evidence type="ECO:0008006" key="3">
    <source>
        <dbReference type="Google" id="ProtNLM"/>
    </source>
</evidence>
<accession>A0A4R8F9E4</accession>
<gene>
    <name evidence="1" type="ORF">DFO67_1312</name>
</gene>
<evidence type="ECO:0000313" key="2">
    <source>
        <dbReference type="Proteomes" id="UP000294489"/>
    </source>
</evidence>
<reference evidence="1 2" key="1">
    <citation type="submission" date="2019-03" db="EMBL/GenBank/DDBJ databases">
        <title>Freshwater and sediment microbial communities from various areas in North America, analyzing microbe dynamics in response to fracking.</title>
        <authorList>
            <person name="Lamendella R."/>
        </authorList>
    </citation>
    <scope>NUCLEOTIDE SEQUENCE [LARGE SCALE GENOMIC DNA]</scope>
    <source>
        <strain evidence="1 2">6_TX</strain>
    </source>
</reference>